<evidence type="ECO:0000256" key="1">
    <source>
        <dbReference type="ARBA" id="ARBA00022670"/>
    </source>
</evidence>
<keyword evidence="5 7" id="KW-0482">Metalloprotease</keyword>
<keyword evidence="4 7" id="KW-0862">Zinc</keyword>
<comment type="caution">
    <text evidence="10">The sequence shown here is derived from an EMBL/GenBank/DDBJ whole genome shotgun (WGS) entry which is preliminary data.</text>
</comment>
<name>A0A368GV62_ANCCA</name>
<evidence type="ECO:0000256" key="6">
    <source>
        <dbReference type="ARBA" id="ARBA00023157"/>
    </source>
</evidence>
<feature type="binding site" evidence="7">
    <location>
        <position position="65"/>
    </location>
    <ligand>
        <name>Zn(2+)</name>
        <dbReference type="ChEBI" id="CHEBI:29105"/>
        <note>catalytic</note>
    </ligand>
</feature>
<dbReference type="GO" id="GO:0008270">
    <property type="term" value="F:zinc ion binding"/>
    <property type="evidence" value="ECO:0007669"/>
    <property type="project" value="UniProtKB-UniRule"/>
</dbReference>
<feature type="active site" evidence="7">
    <location>
        <position position="62"/>
    </location>
</feature>
<feature type="domain" description="Peptidase M12A" evidence="9">
    <location>
        <begin position="1"/>
        <end position="162"/>
    </location>
</feature>
<dbReference type="STRING" id="29170.A0A368GV62"/>
<dbReference type="SUPFAM" id="SSF55486">
    <property type="entry name" value="Metalloproteases ('zincins'), catalytic domain"/>
    <property type="match status" value="1"/>
</dbReference>
<dbReference type="InterPro" id="IPR006026">
    <property type="entry name" value="Peptidase_Metallo"/>
</dbReference>
<dbReference type="GO" id="GO:0006508">
    <property type="term" value="P:proteolysis"/>
    <property type="evidence" value="ECO:0007669"/>
    <property type="project" value="UniProtKB-KW"/>
</dbReference>
<dbReference type="InterPro" id="IPR024079">
    <property type="entry name" value="MetalloPept_cat_dom_sf"/>
</dbReference>
<evidence type="ECO:0000256" key="8">
    <source>
        <dbReference type="RuleBase" id="RU361183"/>
    </source>
</evidence>
<dbReference type="PROSITE" id="PS51864">
    <property type="entry name" value="ASTACIN"/>
    <property type="match status" value="1"/>
</dbReference>
<gene>
    <name evidence="10" type="ORF">ANCCAN_06395</name>
</gene>
<reference evidence="10 11" key="1">
    <citation type="submission" date="2014-10" db="EMBL/GenBank/DDBJ databases">
        <title>Draft genome of the hookworm Ancylostoma caninum.</title>
        <authorList>
            <person name="Mitreva M."/>
        </authorList>
    </citation>
    <scope>NUCLEOTIDE SEQUENCE [LARGE SCALE GENOMIC DNA]</scope>
    <source>
        <strain evidence="10 11">Baltimore</strain>
    </source>
</reference>
<evidence type="ECO:0000256" key="3">
    <source>
        <dbReference type="ARBA" id="ARBA00022801"/>
    </source>
</evidence>
<dbReference type="InterPro" id="IPR001506">
    <property type="entry name" value="Peptidase_M12A"/>
</dbReference>
<organism evidence="10 11">
    <name type="scientific">Ancylostoma caninum</name>
    <name type="common">Dog hookworm</name>
    <dbReference type="NCBI Taxonomy" id="29170"/>
    <lineage>
        <taxon>Eukaryota</taxon>
        <taxon>Metazoa</taxon>
        <taxon>Ecdysozoa</taxon>
        <taxon>Nematoda</taxon>
        <taxon>Chromadorea</taxon>
        <taxon>Rhabditida</taxon>
        <taxon>Rhabditina</taxon>
        <taxon>Rhabditomorpha</taxon>
        <taxon>Strongyloidea</taxon>
        <taxon>Ancylostomatidae</taxon>
        <taxon>Ancylostomatinae</taxon>
        <taxon>Ancylostoma</taxon>
    </lineage>
</organism>
<keyword evidence="3 7" id="KW-0378">Hydrolase</keyword>
<evidence type="ECO:0000256" key="7">
    <source>
        <dbReference type="PROSITE-ProRule" id="PRU01211"/>
    </source>
</evidence>
<keyword evidence="1 7" id="KW-0645">Protease</keyword>
<dbReference type="Gene3D" id="3.40.390.10">
    <property type="entry name" value="Collagenase (Catalytic Domain)"/>
    <property type="match status" value="1"/>
</dbReference>
<evidence type="ECO:0000313" key="10">
    <source>
        <dbReference type="EMBL" id="RCN47498.1"/>
    </source>
</evidence>
<dbReference type="SMART" id="SM00235">
    <property type="entry name" value="ZnMc"/>
    <property type="match status" value="1"/>
</dbReference>
<dbReference type="OrthoDB" id="5854362at2759"/>
<evidence type="ECO:0000256" key="4">
    <source>
        <dbReference type="ARBA" id="ARBA00022833"/>
    </source>
</evidence>
<proteinExistence type="predicted"/>
<feature type="binding site" evidence="7">
    <location>
        <position position="61"/>
    </location>
    <ligand>
        <name>Zn(2+)</name>
        <dbReference type="ChEBI" id="CHEBI:29105"/>
        <note>catalytic</note>
    </ligand>
</feature>
<comment type="caution">
    <text evidence="7">Lacks conserved residue(s) required for the propagation of feature annotation.</text>
</comment>
<dbReference type="PRINTS" id="PR00480">
    <property type="entry name" value="ASTACIN"/>
</dbReference>
<dbReference type="EC" id="3.4.24.-" evidence="8"/>
<dbReference type="AlphaFoldDB" id="A0A368GV62"/>
<feature type="binding site" evidence="7">
    <location>
        <position position="71"/>
    </location>
    <ligand>
        <name>Zn(2+)</name>
        <dbReference type="ChEBI" id="CHEBI:29105"/>
        <note>catalytic</note>
    </ligand>
</feature>
<dbReference type="PANTHER" id="PTHR10127">
    <property type="entry name" value="DISCOIDIN, CUB, EGF, LAMININ , AND ZINC METALLOPROTEASE DOMAIN CONTAINING"/>
    <property type="match status" value="1"/>
</dbReference>
<dbReference type="Proteomes" id="UP000252519">
    <property type="component" value="Unassembled WGS sequence"/>
</dbReference>
<accession>A0A368GV62</accession>
<sequence>MGNLRHKRRGSIEGLYIDTTYNGLCASKIGKVKEDRWDWEYWKWQNLYLGKGCETFGRAAHELGHALGLAHTMSRRDRGKYIIVDTINMKPEYASQFKTNESLENYGLGYDYGSIMHYRQGSGYSKGEYVMILPDSKYKNTLGSEMISFIDLTMINRHYNCTGKI</sequence>
<dbReference type="GO" id="GO:0004222">
    <property type="term" value="F:metalloendopeptidase activity"/>
    <property type="evidence" value="ECO:0007669"/>
    <property type="project" value="UniProtKB-UniRule"/>
</dbReference>
<protein>
    <recommendedName>
        <fullName evidence="8">Metalloendopeptidase</fullName>
        <ecNumber evidence="8">3.4.24.-</ecNumber>
    </recommendedName>
</protein>
<evidence type="ECO:0000313" key="11">
    <source>
        <dbReference type="Proteomes" id="UP000252519"/>
    </source>
</evidence>
<evidence type="ECO:0000256" key="5">
    <source>
        <dbReference type="ARBA" id="ARBA00023049"/>
    </source>
</evidence>
<comment type="cofactor">
    <cofactor evidence="7 8">
        <name>Zn(2+)</name>
        <dbReference type="ChEBI" id="CHEBI:29105"/>
    </cofactor>
    <text evidence="7 8">Binds 1 zinc ion per subunit.</text>
</comment>
<keyword evidence="11" id="KW-1185">Reference proteome</keyword>
<keyword evidence="6" id="KW-1015">Disulfide bond</keyword>
<keyword evidence="2 7" id="KW-0479">Metal-binding</keyword>
<dbReference type="EMBL" id="JOJR01000061">
    <property type="protein sequence ID" value="RCN47498.1"/>
    <property type="molecule type" value="Genomic_DNA"/>
</dbReference>
<dbReference type="PANTHER" id="PTHR10127:SF780">
    <property type="entry name" value="METALLOENDOPEPTIDASE"/>
    <property type="match status" value="1"/>
</dbReference>
<evidence type="ECO:0000259" key="9">
    <source>
        <dbReference type="PROSITE" id="PS51864"/>
    </source>
</evidence>
<dbReference type="Pfam" id="PF01400">
    <property type="entry name" value="Astacin"/>
    <property type="match status" value="1"/>
</dbReference>
<evidence type="ECO:0000256" key="2">
    <source>
        <dbReference type="ARBA" id="ARBA00022723"/>
    </source>
</evidence>